<reference evidence="2" key="1">
    <citation type="submission" date="2022-08" db="EMBL/GenBank/DDBJ databases">
        <authorList>
            <person name="Deng Y."/>
            <person name="Han X.-F."/>
            <person name="Zhang Y.-Q."/>
        </authorList>
    </citation>
    <scope>NUCLEOTIDE SEQUENCE</scope>
    <source>
        <strain evidence="2">CPCC 203386</strain>
    </source>
</reference>
<proteinExistence type="predicted"/>
<keyword evidence="3" id="KW-1185">Reference proteome</keyword>
<evidence type="ECO:0000313" key="3">
    <source>
        <dbReference type="Proteomes" id="UP001165586"/>
    </source>
</evidence>
<feature type="transmembrane region" description="Helical" evidence="1">
    <location>
        <begin position="70"/>
        <end position="90"/>
    </location>
</feature>
<dbReference type="Proteomes" id="UP001165586">
    <property type="component" value="Unassembled WGS sequence"/>
</dbReference>
<evidence type="ECO:0000313" key="2">
    <source>
        <dbReference type="EMBL" id="MCS5736040.1"/>
    </source>
</evidence>
<feature type="transmembrane region" description="Helical" evidence="1">
    <location>
        <begin position="139"/>
        <end position="159"/>
    </location>
</feature>
<dbReference type="EMBL" id="JANLCJ010000011">
    <property type="protein sequence ID" value="MCS5736040.1"/>
    <property type="molecule type" value="Genomic_DNA"/>
</dbReference>
<dbReference type="InterPro" id="IPR049713">
    <property type="entry name" value="Pr6Pr-like"/>
</dbReference>
<comment type="caution">
    <text evidence="2">The sequence shown here is derived from an EMBL/GenBank/DDBJ whole genome shotgun (WGS) entry which is preliminary data.</text>
</comment>
<gene>
    <name evidence="2" type="ORF">N1032_20065</name>
</gene>
<dbReference type="RefSeq" id="WP_259541675.1">
    <property type="nucleotide sequence ID" value="NZ_JANLCJ010000011.1"/>
</dbReference>
<feature type="transmembrane region" description="Helical" evidence="1">
    <location>
        <begin position="7"/>
        <end position="25"/>
    </location>
</feature>
<sequence>MGRRIAGILRLIVGVGLAVTIGVQIGDRVANDAFDPWQYFSYFTIETSLFNIVVLVVGGILALRLPRDTVLFTAVRMSTLTYAVITAAVYNLLLRNIPPVGYPGLDWPNEVVHVWVPLLLVIDWLLAPGRPALPWRSLWLVPIYPVAWAVYSFARAAASGGSIYPYPFLDPRTAGWGSVVGYIVGLTAVLVALGALAVLYGRWRERRRRDVA</sequence>
<keyword evidence="1" id="KW-1133">Transmembrane helix</keyword>
<keyword evidence="1" id="KW-0812">Transmembrane</keyword>
<evidence type="ECO:0000256" key="1">
    <source>
        <dbReference type="SAM" id="Phobius"/>
    </source>
</evidence>
<name>A0ABT2H7W8_9MICO</name>
<organism evidence="2 3">
    <name type="scientific">Herbiconiux daphne</name>
    <dbReference type="NCBI Taxonomy" id="2970914"/>
    <lineage>
        <taxon>Bacteria</taxon>
        <taxon>Bacillati</taxon>
        <taxon>Actinomycetota</taxon>
        <taxon>Actinomycetes</taxon>
        <taxon>Micrococcales</taxon>
        <taxon>Microbacteriaceae</taxon>
        <taxon>Herbiconiux</taxon>
    </lineage>
</organism>
<dbReference type="NCBIfam" id="NF038065">
    <property type="entry name" value="Pr6Pr"/>
    <property type="match status" value="1"/>
</dbReference>
<feature type="transmembrane region" description="Helical" evidence="1">
    <location>
        <begin position="110"/>
        <end position="127"/>
    </location>
</feature>
<keyword evidence="1" id="KW-0472">Membrane</keyword>
<accession>A0ABT2H7W8</accession>
<feature type="transmembrane region" description="Helical" evidence="1">
    <location>
        <begin position="37"/>
        <end position="63"/>
    </location>
</feature>
<feature type="transmembrane region" description="Helical" evidence="1">
    <location>
        <begin position="179"/>
        <end position="200"/>
    </location>
</feature>
<protein>
    <submittedName>
        <fullName evidence="2">Pr6Pr family membrane protein</fullName>
    </submittedName>
</protein>